<evidence type="ECO:0000313" key="4">
    <source>
        <dbReference type="EMBL" id="CAG2191081.1"/>
    </source>
</evidence>
<gene>
    <name evidence="4" type="ORF">MEDL_6340</name>
</gene>
<dbReference type="EMBL" id="CAJPWZ010000352">
    <property type="protein sequence ID" value="CAG2191081.1"/>
    <property type="molecule type" value="Genomic_DNA"/>
</dbReference>
<evidence type="ECO:0000313" key="5">
    <source>
        <dbReference type="Proteomes" id="UP000683360"/>
    </source>
</evidence>
<organism evidence="4 5">
    <name type="scientific">Mytilus edulis</name>
    <name type="common">Blue mussel</name>
    <dbReference type="NCBI Taxonomy" id="6550"/>
    <lineage>
        <taxon>Eukaryota</taxon>
        <taxon>Metazoa</taxon>
        <taxon>Spiralia</taxon>
        <taxon>Lophotrochozoa</taxon>
        <taxon>Mollusca</taxon>
        <taxon>Bivalvia</taxon>
        <taxon>Autobranchia</taxon>
        <taxon>Pteriomorphia</taxon>
        <taxon>Mytilida</taxon>
        <taxon>Mytiloidea</taxon>
        <taxon>Mytilidae</taxon>
        <taxon>Mytilinae</taxon>
        <taxon>Mytilus</taxon>
    </lineage>
</organism>
<reference evidence="4" key="1">
    <citation type="submission" date="2021-03" db="EMBL/GenBank/DDBJ databases">
        <authorList>
            <person name="Bekaert M."/>
        </authorList>
    </citation>
    <scope>NUCLEOTIDE SEQUENCE</scope>
</reference>
<evidence type="ECO:0000256" key="2">
    <source>
        <dbReference type="ARBA" id="ARBA00022840"/>
    </source>
</evidence>
<keyword evidence="5" id="KW-1185">Reference proteome</keyword>
<dbReference type="GO" id="GO:0005524">
    <property type="term" value="F:ATP binding"/>
    <property type="evidence" value="ECO:0007669"/>
    <property type="project" value="UniProtKB-KW"/>
</dbReference>
<name>A0A8S3Q6F1_MYTED</name>
<evidence type="ECO:0000256" key="1">
    <source>
        <dbReference type="ARBA" id="ARBA00022741"/>
    </source>
</evidence>
<proteinExistence type="predicted"/>
<comment type="caution">
    <text evidence="4">The sequence shown here is derived from an EMBL/GenBank/DDBJ whole genome shotgun (WGS) entry which is preliminary data.</text>
</comment>
<dbReference type="Pfam" id="PF09336">
    <property type="entry name" value="Vps4_C"/>
    <property type="match status" value="1"/>
</dbReference>
<evidence type="ECO:0000259" key="3">
    <source>
        <dbReference type="Pfam" id="PF09336"/>
    </source>
</evidence>
<dbReference type="Proteomes" id="UP000683360">
    <property type="component" value="Unassembled WGS sequence"/>
</dbReference>
<dbReference type="InterPro" id="IPR015415">
    <property type="entry name" value="Spast_Vps4_C"/>
</dbReference>
<keyword evidence="2" id="KW-0067">ATP-binding</keyword>
<sequence>MSRPLLTGNRDKMGSVYHRHAVKSLFGPIRDLRPLLTGNRETRWVLYITDMMLESLFGPIRDLQAWILTGNRDKGMSRPLLTGNRDKVGSVYHRYDVRVFVWSIKVSRPLLTGNKRQEWVLYITDMMLESLFGQSGSQACTHWKQRQDMMLESLFGPIRDLQAVLTGNRDKVGSVYHIYDVRVFCLVQSGISRPVFTGNRDRWVLYIIYDVRVFVCPIRDLKPLLTGNRDKVGSVYHRYDVRVFVWSNQGSPGLYSLENRDKVGSVYHRYDVRVFVWSNQGSLGLYSLETETRDLKASIHWKQRQGGFCISDMMLESLFGPIRDLQACTHWETEKVGSVYHRYDVRVFVWSNQGSPGLYHWKQEQDGKFMPCNPDEDLSIEATMSSFPPEKVIPRNVALQDFEKSVQSHGRTVTEVELKRFDDFTTSFGESG</sequence>
<accession>A0A8S3Q6F1</accession>
<keyword evidence="1" id="KW-0547">Nucleotide-binding</keyword>
<dbReference type="AlphaFoldDB" id="A0A8S3Q6F1"/>
<feature type="domain" description="Spastin/Vps4 C-terminal" evidence="3">
    <location>
        <begin position="370"/>
        <end position="429"/>
    </location>
</feature>
<protein>
    <recommendedName>
        <fullName evidence="3">Spastin/Vps4 C-terminal domain-containing protein</fullName>
    </recommendedName>
</protein>